<evidence type="ECO:0000313" key="2">
    <source>
        <dbReference type="Proteomes" id="UP000515800"/>
    </source>
</evidence>
<dbReference type="Proteomes" id="UP000515800">
    <property type="component" value="Chromosome"/>
</dbReference>
<dbReference type="RefSeq" id="WP_187528904.1">
    <property type="nucleotide sequence ID" value="NZ_CP060724.1"/>
</dbReference>
<gene>
    <name evidence="1" type="ORF">H9L19_06745</name>
</gene>
<organism evidence="1 2">
    <name type="scientific">Weissella diestrammenae</name>
    <dbReference type="NCBI Taxonomy" id="1162633"/>
    <lineage>
        <taxon>Bacteria</taxon>
        <taxon>Bacillati</taxon>
        <taxon>Bacillota</taxon>
        <taxon>Bacilli</taxon>
        <taxon>Lactobacillales</taxon>
        <taxon>Lactobacillaceae</taxon>
        <taxon>Weissella</taxon>
    </lineage>
</organism>
<protein>
    <submittedName>
        <fullName evidence="1">Uncharacterized protein</fullName>
    </submittedName>
</protein>
<reference evidence="1 2" key="1">
    <citation type="submission" date="2020-08" db="EMBL/GenBank/DDBJ databases">
        <title>Genome sequence of Weissella diestrammenae KACC 16890T.</title>
        <authorList>
            <person name="Hyun D.-W."/>
            <person name="Bae J.-W."/>
        </authorList>
    </citation>
    <scope>NUCLEOTIDE SEQUENCE [LARGE SCALE GENOMIC DNA]</scope>
    <source>
        <strain evidence="1 2">KACC 16890</strain>
    </source>
</reference>
<dbReference type="AlphaFoldDB" id="A0A7G9T4P4"/>
<name>A0A7G9T4P4_9LACO</name>
<sequence length="66" mass="7258">MERTADEEEQIRQALEDVEAAHSELMGIPVDEDNLVRIAAASEELSSAIDDAQSLISHIDNEGYSE</sequence>
<dbReference type="KEGG" id="wdi:H9L19_06745"/>
<keyword evidence="2" id="KW-1185">Reference proteome</keyword>
<proteinExistence type="predicted"/>
<accession>A0A7G9T4P4</accession>
<dbReference type="EMBL" id="CP060724">
    <property type="protein sequence ID" value="QNN75069.1"/>
    <property type="molecule type" value="Genomic_DNA"/>
</dbReference>
<evidence type="ECO:0000313" key="1">
    <source>
        <dbReference type="EMBL" id="QNN75069.1"/>
    </source>
</evidence>